<evidence type="ECO:0000313" key="10">
    <source>
        <dbReference type="EMBL" id="KAI5077685.1"/>
    </source>
</evidence>
<evidence type="ECO:0000256" key="3">
    <source>
        <dbReference type="ARBA" id="ARBA00023125"/>
    </source>
</evidence>
<reference evidence="10" key="1">
    <citation type="submission" date="2021-01" db="EMBL/GenBank/DDBJ databases">
        <title>Adiantum capillus-veneris genome.</title>
        <authorList>
            <person name="Fang Y."/>
            <person name="Liao Q."/>
        </authorList>
    </citation>
    <scope>NUCLEOTIDE SEQUENCE</scope>
    <source>
        <strain evidence="10">H3</strain>
        <tissue evidence="10">Leaf</tissue>
    </source>
</reference>
<gene>
    <name evidence="10" type="ORF">GOP47_0007509</name>
</gene>
<dbReference type="AlphaFoldDB" id="A0A9D4V0V0"/>
<keyword evidence="4" id="KW-0804">Transcription</keyword>
<dbReference type="Pfam" id="PF00249">
    <property type="entry name" value="Myb_DNA-binding"/>
    <property type="match status" value="1"/>
</dbReference>
<evidence type="ECO:0000256" key="2">
    <source>
        <dbReference type="ARBA" id="ARBA00023015"/>
    </source>
</evidence>
<evidence type="ECO:0000313" key="11">
    <source>
        <dbReference type="Proteomes" id="UP000886520"/>
    </source>
</evidence>
<feature type="region of interest" description="Disordered" evidence="6">
    <location>
        <begin position="512"/>
        <end position="542"/>
    </location>
</feature>
<dbReference type="SMART" id="SM00717">
    <property type="entry name" value="SANT"/>
    <property type="match status" value="1"/>
</dbReference>
<evidence type="ECO:0000256" key="6">
    <source>
        <dbReference type="SAM" id="MobiDB-lite"/>
    </source>
</evidence>
<keyword evidence="5" id="KW-0539">Nucleus</keyword>
<feature type="compositionally biased region" description="Basic and acidic residues" evidence="6">
    <location>
        <begin position="481"/>
        <end position="496"/>
    </location>
</feature>
<name>A0A9D4V0V0_ADICA</name>
<dbReference type="GO" id="GO:0003677">
    <property type="term" value="F:DNA binding"/>
    <property type="evidence" value="ECO:0007669"/>
    <property type="project" value="UniProtKB-KW"/>
</dbReference>
<dbReference type="InterPro" id="IPR017930">
    <property type="entry name" value="Myb_dom"/>
</dbReference>
<protein>
    <submittedName>
        <fullName evidence="10">Uncharacterized protein</fullName>
    </submittedName>
</protein>
<dbReference type="PROSITE" id="PS51293">
    <property type="entry name" value="SANT"/>
    <property type="match status" value="1"/>
</dbReference>
<evidence type="ECO:0000259" key="7">
    <source>
        <dbReference type="PROSITE" id="PS50090"/>
    </source>
</evidence>
<dbReference type="PANTHER" id="PTHR12802:SF155">
    <property type="entry name" value="DEUBIQUITINASE MYSM1"/>
    <property type="match status" value="1"/>
</dbReference>
<comment type="caution">
    <text evidence="10">The sequence shown here is derived from an EMBL/GenBank/DDBJ whole genome shotgun (WGS) entry which is preliminary data.</text>
</comment>
<dbReference type="NCBIfam" id="TIGR01557">
    <property type="entry name" value="myb_SHAQKYF"/>
    <property type="match status" value="1"/>
</dbReference>
<evidence type="ECO:0000256" key="1">
    <source>
        <dbReference type="ARBA" id="ARBA00004123"/>
    </source>
</evidence>
<organism evidence="10 11">
    <name type="scientific">Adiantum capillus-veneris</name>
    <name type="common">Maidenhair fern</name>
    <dbReference type="NCBI Taxonomy" id="13818"/>
    <lineage>
        <taxon>Eukaryota</taxon>
        <taxon>Viridiplantae</taxon>
        <taxon>Streptophyta</taxon>
        <taxon>Embryophyta</taxon>
        <taxon>Tracheophyta</taxon>
        <taxon>Polypodiopsida</taxon>
        <taxon>Polypodiidae</taxon>
        <taxon>Polypodiales</taxon>
        <taxon>Pteridineae</taxon>
        <taxon>Pteridaceae</taxon>
        <taxon>Vittarioideae</taxon>
        <taxon>Adiantum</taxon>
    </lineage>
</organism>
<dbReference type="Proteomes" id="UP000886520">
    <property type="component" value="Chromosome 7"/>
</dbReference>
<proteinExistence type="predicted"/>
<keyword evidence="11" id="KW-1185">Reference proteome</keyword>
<dbReference type="PROSITE" id="PS50090">
    <property type="entry name" value="MYB_LIKE"/>
    <property type="match status" value="1"/>
</dbReference>
<evidence type="ECO:0000259" key="9">
    <source>
        <dbReference type="PROSITE" id="PS51294"/>
    </source>
</evidence>
<dbReference type="GO" id="GO:0010468">
    <property type="term" value="P:regulation of gene expression"/>
    <property type="evidence" value="ECO:0007669"/>
    <property type="project" value="UniProtKB-ARBA"/>
</dbReference>
<keyword evidence="2" id="KW-0805">Transcription regulation</keyword>
<comment type="subcellular location">
    <subcellularLocation>
        <location evidence="1">Nucleus</location>
    </subcellularLocation>
</comment>
<dbReference type="InterPro" id="IPR009057">
    <property type="entry name" value="Homeodomain-like_sf"/>
</dbReference>
<dbReference type="InterPro" id="IPR006447">
    <property type="entry name" value="Myb_dom_plants"/>
</dbReference>
<dbReference type="GO" id="GO:0005634">
    <property type="term" value="C:nucleus"/>
    <property type="evidence" value="ECO:0007669"/>
    <property type="project" value="UniProtKB-SubCell"/>
</dbReference>
<dbReference type="InterPro" id="IPR017884">
    <property type="entry name" value="SANT_dom"/>
</dbReference>
<dbReference type="EMBL" id="JABFUD020000007">
    <property type="protein sequence ID" value="KAI5077685.1"/>
    <property type="molecule type" value="Genomic_DNA"/>
</dbReference>
<dbReference type="PROSITE" id="PS51294">
    <property type="entry name" value="HTH_MYB"/>
    <property type="match status" value="1"/>
</dbReference>
<evidence type="ECO:0000256" key="4">
    <source>
        <dbReference type="ARBA" id="ARBA00023163"/>
    </source>
</evidence>
<feature type="domain" description="Myb-like" evidence="7">
    <location>
        <begin position="99"/>
        <end position="149"/>
    </location>
</feature>
<feature type="compositionally biased region" description="Polar residues" evidence="6">
    <location>
        <begin position="438"/>
        <end position="447"/>
    </location>
</feature>
<accession>A0A9D4V0V0</accession>
<dbReference type="FunFam" id="1.10.10.60:FF:000023">
    <property type="entry name" value="protein REVEILLE 6 isoform X1"/>
    <property type="match status" value="1"/>
</dbReference>
<dbReference type="Gene3D" id="1.10.10.60">
    <property type="entry name" value="Homeodomain-like"/>
    <property type="match status" value="1"/>
</dbReference>
<feature type="compositionally biased region" description="Basic and acidic residues" evidence="6">
    <location>
        <begin position="422"/>
        <end position="437"/>
    </location>
</feature>
<feature type="region of interest" description="Disordered" evidence="6">
    <location>
        <begin position="160"/>
        <end position="206"/>
    </location>
</feature>
<sequence>MRLAASRSDGRPLEFGINFAPILYGNCIQEFSSFPAGFKKIASPFMALRPVGAEEANYWMAFPMSSSTLMDSVSSLKQKGGDTLASTKDAPVKVRKPYTITKQRERWTEDEHQKFLDALKSHGRAWRRIEEHIGTKTAVQIRSHAQKFFSKLEREASLGGSLATAGSGEIEIPPPRPKRKPNHPYPKKALGALSNSPSFEEDSKSPPAVYSAFTPLENSSGSTKSNFLPKKAGASPISLRLFGQTMVQGVDKVEADNELMESTGSPRSQVSVGTEETSGIAPVVGNTAADQSALVSKLNEPISLETKSQLFNALSEWEKNVLSAYAPHFIGGHHLAHSIPAFWQGFAPPSFGHGANDDTNAAAAIATATYAVASAWQAIQGALISNASNDSNASIVYSPTAILAASGKPIAVSMPLYPPQDQPKREQGSRYDERGNDSEGSLLQNEESTAECCSSLTDSSRLSSYESNDERIPAKKRQRRSFGDSKPLHSKPADALHSMECERALKLDTISSYSEDPDNLQRSTANSAINSRSTEGCMNVSSESNNARKSLFDELMQLVEDKQQTSVPDMEEPLNLIIEACGLNLPTETEKDSCKTRAVLKKSHDSDKEMCSETDKSCTSNECLEGLSNPELKDVNGLQSSVNGTHTESGEHLFMFKAGASSSRYSGVGFVPYKKSTTNDSLDKHED</sequence>
<feature type="compositionally biased region" description="Basic residues" evidence="6">
    <location>
        <begin position="176"/>
        <end position="186"/>
    </location>
</feature>
<evidence type="ECO:0000259" key="8">
    <source>
        <dbReference type="PROSITE" id="PS51293"/>
    </source>
</evidence>
<evidence type="ECO:0000256" key="5">
    <source>
        <dbReference type="ARBA" id="ARBA00023242"/>
    </source>
</evidence>
<keyword evidence="3" id="KW-0238">DNA-binding</keyword>
<feature type="domain" description="SANT" evidence="8">
    <location>
        <begin position="102"/>
        <end position="153"/>
    </location>
</feature>
<feature type="domain" description="HTH myb-type" evidence="9">
    <location>
        <begin position="99"/>
        <end position="153"/>
    </location>
</feature>
<dbReference type="PANTHER" id="PTHR12802">
    <property type="entry name" value="SWI/SNF COMPLEX-RELATED"/>
    <property type="match status" value="1"/>
</dbReference>
<dbReference type="InterPro" id="IPR001005">
    <property type="entry name" value="SANT/Myb"/>
</dbReference>
<feature type="region of interest" description="Disordered" evidence="6">
    <location>
        <begin position="414"/>
        <end position="496"/>
    </location>
</feature>
<dbReference type="OrthoDB" id="118550at2759"/>
<feature type="compositionally biased region" description="Low complexity" evidence="6">
    <location>
        <begin position="454"/>
        <end position="466"/>
    </location>
</feature>
<dbReference type="CDD" id="cd00167">
    <property type="entry name" value="SANT"/>
    <property type="match status" value="1"/>
</dbReference>
<dbReference type="SUPFAM" id="SSF46689">
    <property type="entry name" value="Homeodomain-like"/>
    <property type="match status" value="1"/>
</dbReference>